<organism evidence="2 3">
    <name type="scientific">Liparis tanakae</name>
    <name type="common">Tanaka's snailfish</name>
    <dbReference type="NCBI Taxonomy" id="230148"/>
    <lineage>
        <taxon>Eukaryota</taxon>
        <taxon>Metazoa</taxon>
        <taxon>Chordata</taxon>
        <taxon>Craniata</taxon>
        <taxon>Vertebrata</taxon>
        <taxon>Euteleostomi</taxon>
        <taxon>Actinopterygii</taxon>
        <taxon>Neopterygii</taxon>
        <taxon>Teleostei</taxon>
        <taxon>Neoteleostei</taxon>
        <taxon>Acanthomorphata</taxon>
        <taxon>Eupercaria</taxon>
        <taxon>Perciformes</taxon>
        <taxon>Cottioidei</taxon>
        <taxon>Cottales</taxon>
        <taxon>Liparidae</taxon>
        <taxon>Liparis</taxon>
    </lineage>
</organism>
<dbReference type="EMBL" id="SRLO01000005">
    <property type="protein sequence ID" value="TNN88387.1"/>
    <property type="molecule type" value="Genomic_DNA"/>
</dbReference>
<reference evidence="2 3" key="1">
    <citation type="submission" date="2019-03" db="EMBL/GenBank/DDBJ databases">
        <title>First draft genome of Liparis tanakae, snailfish: a comprehensive survey of snailfish specific genes.</title>
        <authorList>
            <person name="Kim W."/>
            <person name="Song I."/>
            <person name="Jeong J.-H."/>
            <person name="Kim D."/>
            <person name="Kim S."/>
            <person name="Ryu S."/>
            <person name="Song J.Y."/>
            <person name="Lee S.K."/>
        </authorList>
    </citation>
    <scope>NUCLEOTIDE SEQUENCE [LARGE SCALE GENOMIC DNA]</scope>
    <source>
        <tissue evidence="2">Muscle</tissue>
    </source>
</reference>
<feature type="compositionally biased region" description="Basic and acidic residues" evidence="1">
    <location>
        <begin position="56"/>
        <end position="67"/>
    </location>
</feature>
<accession>A0A4Z2JEK2</accession>
<proteinExistence type="predicted"/>
<comment type="caution">
    <text evidence="2">The sequence shown here is derived from an EMBL/GenBank/DDBJ whole genome shotgun (WGS) entry which is preliminary data.</text>
</comment>
<evidence type="ECO:0000313" key="3">
    <source>
        <dbReference type="Proteomes" id="UP000314294"/>
    </source>
</evidence>
<evidence type="ECO:0000256" key="1">
    <source>
        <dbReference type="SAM" id="MobiDB-lite"/>
    </source>
</evidence>
<sequence>MEGELCVVKEELLTRRAGGWGGRNEWTQRRVLPSGFEDPADRVLSTEAERSVTVQRTEKREREEKKTPHLPRLILGRGWWWGEEKLCADLRTRNNLQKEREKKKKRARHNISVSPPSLAHAGGDTQLFERS</sequence>
<dbReference type="Proteomes" id="UP000314294">
    <property type="component" value="Unassembled WGS sequence"/>
</dbReference>
<feature type="region of interest" description="Disordered" evidence="1">
    <location>
        <begin position="40"/>
        <end position="68"/>
    </location>
</feature>
<dbReference type="AlphaFoldDB" id="A0A4Z2JEK2"/>
<name>A0A4Z2JEK2_9TELE</name>
<keyword evidence="3" id="KW-1185">Reference proteome</keyword>
<evidence type="ECO:0000313" key="2">
    <source>
        <dbReference type="EMBL" id="TNN88387.1"/>
    </source>
</evidence>
<protein>
    <submittedName>
        <fullName evidence="2">Uncharacterized protein</fullName>
    </submittedName>
</protein>
<feature type="region of interest" description="Disordered" evidence="1">
    <location>
        <begin position="95"/>
        <end position="131"/>
    </location>
</feature>
<gene>
    <name evidence="2" type="ORF">EYF80_001169</name>
</gene>